<evidence type="ECO:0000256" key="2">
    <source>
        <dbReference type="SAM" id="Phobius"/>
    </source>
</evidence>
<protein>
    <recommendedName>
        <fullName evidence="3">J domain-containing protein</fullName>
    </recommendedName>
</protein>
<evidence type="ECO:0000256" key="1">
    <source>
        <dbReference type="SAM" id="MobiDB-lite"/>
    </source>
</evidence>
<evidence type="ECO:0000313" key="4">
    <source>
        <dbReference type="EMBL" id="CAH3020447.1"/>
    </source>
</evidence>
<name>A0ABN8LX18_9CNID</name>
<organism evidence="4 5">
    <name type="scientific">Porites evermanni</name>
    <dbReference type="NCBI Taxonomy" id="104178"/>
    <lineage>
        <taxon>Eukaryota</taxon>
        <taxon>Metazoa</taxon>
        <taxon>Cnidaria</taxon>
        <taxon>Anthozoa</taxon>
        <taxon>Hexacorallia</taxon>
        <taxon>Scleractinia</taxon>
        <taxon>Fungiina</taxon>
        <taxon>Poritidae</taxon>
        <taxon>Porites</taxon>
    </lineage>
</organism>
<reference evidence="4 5" key="1">
    <citation type="submission" date="2022-05" db="EMBL/GenBank/DDBJ databases">
        <authorList>
            <consortium name="Genoscope - CEA"/>
            <person name="William W."/>
        </authorList>
    </citation>
    <scope>NUCLEOTIDE SEQUENCE [LARGE SCALE GENOMIC DNA]</scope>
</reference>
<dbReference type="Pfam" id="PF00226">
    <property type="entry name" value="DnaJ"/>
    <property type="match status" value="1"/>
</dbReference>
<evidence type="ECO:0000313" key="5">
    <source>
        <dbReference type="Proteomes" id="UP001159427"/>
    </source>
</evidence>
<dbReference type="EMBL" id="CALNXI010000148">
    <property type="protein sequence ID" value="CAH3020447.1"/>
    <property type="molecule type" value="Genomic_DNA"/>
</dbReference>
<dbReference type="InterPro" id="IPR001623">
    <property type="entry name" value="DnaJ_domain"/>
</dbReference>
<dbReference type="CDD" id="cd06257">
    <property type="entry name" value="DnaJ"/>
    <property type="match status" value="1"/>
</dbReference>
<feature type="domain" description="J" evidence="3">
    <location>
        <begin position="152"/>
        <end position="222"/>
    </location>
</feature>
<proteinExistence type="predicted"/>
<dbReference type="Gene3D" id="1.10.287.110">
    <property type="entry name" value="DnaJ domain"/>
    <property type="match status" value="1"/>
</dbReference>
<comment type="caution">
    <text evidence="4">The sequence shown here is derived from an EMBL/GenBank/DDBJ whole genome shotgun (WGS) entry which is preliminary data.</text>
</comment>
<dbReference type="PROSITE" id="PS50076">
    <property type="entry name" value="DNAJ_2"/>
    <property type="match status" value="1"/>
</dbReference>
<keyword evidence="5" id="KW-1185">Reference proteome</keyword>
<feature type="compositionally biased region" description="Basic and acidic residues" evidence="1">
    <location>
        <begin position="607"/>
        <end position="618"/>
    </location>
</feature>
<feature type="region of interest" description="Disordered" evidence="1">
    <location>
        <begin position="594"/>
        <end position="649"/>
    </location>
</feature>
<feature type="transmembrane region" description="Helical" evidence="2">
    <location>
        <begin position="279"/>
        <end position="299"/>
    </location>
</feature>
<feature type="transmembrane region" description="Helical" evidence="2">
    <location>
        <begin position="255"/>
        <end position="273"/>
    </location>
</feature>
<dbReference type="Proteomes" id="UP001159427">
    <property type="component" value="Unassembled WGS sequence"/>
</dbReference>
<keyword evidence="2" id="KW-1133">Transmembrane helix</keyword>
<dbReference type="InterPro" id="IPR036869">
    <property type="entry name" value="J_dom_sf"/>
</dbReference>
<keyword evidence="2" id="KW-0812">Transmembrane</keyword>
<dbReference type="SMART" id="SM00271">
    <property type="entry name" value="DnaJ"/>
    <property type="match status" value="1"/>
</dbReference>
<dbReference type="SUPFAM" id="SSF46565">
    <property type="entry name" value="Chaperone J-domain"/>
    <property type="match status" value="1"/>
</dbReference>
<evidence type="ECO:0000259" key="3">
    <source>
        <dbReference type="PROSITE" id="PS50076"/>
    </source>
</evidence>
<accession>A0ABN8LX18</accession>
<keyword evidence="2" id="KW-0472">Membrane</keyword>
<gene>
    <name evidence="4" type="ORF">PEVE_00007220</name>
</gene>
<sequence>MDHDEDYKSLLIRNDSSDAILTLYLYAQWDCICWISKESKIIYPSEKCLYRSKKRFPFEVVARLNDRKDEENKKESQADKEDKKDKPLKKTRVLREVQKLKEDKLLKITGNIGLDSLQVVEGDLAHYPEDKRICLRKLQRDQELKVTRGGPNLYEILGLDMAKVRKMSKEEQKKVIRRGYHKQIRLWHPDNNCGDDKIAKEIIIAYKVLEDEALRARYNNLADYDGGWLSWSRFKAIFKPERVNDEQKKAYRNRMCMFFVSLAITAAGIGLTIGTAGLAAPALVAVGAVFGGGLIGGGLQSFQYTLNKRAIVDECLAKEWLMKAGIGFLGGAATGGAAAGFTAAITGLGSAALESAAITAGQYIGVGAASGATGGVAASVASDAGRKFVDGEQITLKQAVGHAVFGGVIGVATGIAGGAVTKAIVAGQASAASANIEGEVVEQVAIVTGARRVGNVLAKTIPRMLTENGAEAVMGTMTRFAEERLDDSVENRSPCDHVVDGIKNVAANTVMGTARECTAAGVSHAWNEVKVHRKLKTELQNPPSTEAITKTGEVTQHESRGRIRFKMDKENNEHLHKLKDGVCSAKYQPLFNENTSELTRESKKKRDLPEEKKEESYCHRTSKWPSGYQPLKNKETSSQSLPSDPNDYGEENASTIILEEANGKVKYISKGAWFSKMVVSYFSNGEKVVEEVRGSGSSVDIPSVARDIKVKFQVRRPFWGDICKYDRLGGFWCKPDQPHVFCYDSPPIHRTFTIRGGLWYEAVMRVSNEYHEETKEM</sequence>